<accession>A0A392VM90</accession>
<dbReference type="EMBL" id="LXQA011177333">
    <property type="protein sequence ID" value="MCI87865.1"/>
    <property type="molecule type" value="Genomic_DNA"/>
</dbReference>
<protein>
    <submittedName>
        <fullName evidence="1">Uncharacterized protein</fullName>
    </submittedName>
</protein>
<feature type="non-terminal residue" evidence="1">
    <location>
        <position position="1"/>
    </location>
</feature>
<dbReference type="Proteomes" id="UP000265520">
    <property type="component" value="Unassembled WGS sequence"/>
</dbReference>
<dbReference type="AlphaFoldDB" id="A0A392VM90"/>
<organism evidence="1 2">
    <name type="scientific">Trifolium medium</name>
    <dbReference type="NCBI Taxonomy" id="97028"/>
    <lineage>
        <taxon>Eukaryota</taxon>
        <taxon>Viridiplantae</taxon>
        <taxon>Streptophyta</taxon>
        <taxon>Embryophyta</taxon>
        <taxon>Tracheophyta</taxon>
        <taxon>Spermatophyta</taxon>
        <taxon>Magnoliopsida</taxon>
        <taxon>eudicotyledons</taxon>
        <taxon>Gunneridae</taxon>
        <taxon>Pentapetalae</taxon>
        <taxon>rosids</taxon>
        <taxon>fabids</taxon>
        <taxon>Fabales</taxon>
        <taxon>Fabaceae</taxon>
        <taxon>Papilionoideae</taxon>
        <taxon>50 kb inversion clade</taxon>
        <taxon>NPAAA clade</taxon>
        <taxon>Hologalegina</taxon>
        <taxon>IRL clade</taxon>
        <taxon>Trifolieae</taxon>
        <taxon>Trifolium</taxon>
    </lineage>
</organism>
<keyword evidence="2" id="KW-1185">Reference proteome</keyword>
<evidence type="ECO:0000313" key="2">
    <source>
        <dbReference type="Proteomes" id="UP000265520"/>
    </source>
</evidence>
<comment type="caution">
    <text evidence="1">The sequence shown here is derived from an EMBL/GenBank/DDBJ whole genome shotgun (WGS) entry which is preliminary data.</text>
</comment>
<reference evidence="1 2" key="1">
    <citation type="journal article" date="2018" name="Front. Plant Sci.">
        <title>Red Clover (Trifolium pratense) and Zigzag Clover (T. medium) - A Picture of Genomic Similarities and Differences.</title>
        <authorList>
            <person name="Dluhosova J."/>
            <person name="Istvanek J."/>
            <person name="Nedelnik J."/>
            <person name="Repkova J."/>
        </authorList>
    </citation>
    <scope>NUCLEOTIDE SEQUENCE [LARGE SCALE GENOMIC DNA]</scope>
    <source>
        <strain evidence="2">cv. 10/8</strain>
        <tissue evidence="1">Leaf</tissue>
    </source>
</reference>
<proteinExistence type="predicted"/>
<name>A0A392VM90_9FABA</name>
<evidence type="ECO:0000313" key="1">
    <source>
        <dbReference type="EMBL" id="MCI87865.1"/>
    </source>
</evidence>
<sequence length="52" mass="5211">VADVTASCATLFMICSAPRYPFVTVVGASSVSFFMEGSSVATGNSGTISDNG</sequence>